<dbReference type="FunFam" id="2.170.120.12:FF:000002">
    <property type="entry name" value="DNA-directed RNA polymerase II subunit RPB3"/>
    <property type="match status" value="1"/>
</dbReference>
<dbReference type="InterPro" id="IPR011263">
    <property type="entry name" value="DNA-dir_RNA_pol_RpoA/D/Rpb3"/>
</dbReference>
<dbReference type="SUPFAM" id="SSF55257">
    <property type="entry name" value="RBP11-like subunits of RNA polymerase"/>
    <property type="match status" value="1"/>
</dbReference>
<sequence length="221" mass="24968">MAKLYIKSKSENEIEFSLTNITLSVANALRRVIISEVPKLAFDYVEITKNSSVFNDEYIAHRIGLLPLKCDDVIETIKYTQDCQCYSFCTDCSVEMYLSKKCDTNETMTVTTSDLISNDSRVKTTIKSNNEFISDDMPIIKLKKGQEIVFKCYAVKGIGKDHAKWSSTTSVPYYYVETSPETVEYNFTVLSDGSLESKHIILSAIKVIKKKLSSLLIGLKD</sequence>
<dbReference type="SMART" id="SM00662">
    <property type="entry name" value="RPOLD"/>
    <property type="match status" value="1"/>
</dbReference>
<dbReference type="InterPro" id="IPR022842">
    <property type="entry name" value="RNAP_Rpo3/Rpb3/RPAC1"/>
</dbReference>
<reference evidence="5" key="1">
    <citation type="journal article" date="2020" name="Nature">
        <title>Giant virus diversity and host interactions through global metagenomics.</title>
        <authorList>
            <person name="Schulz F."/>
            <person name="Roux S."/>
            <person name="Paez-Espino D."/>
            <person name="Jungbluth S."/>
            <person name="Walsh D.A."/>
            <person name="Denef V.J."/>
            <person name="McMahon K.D."/>
            <person name="Konstantinidis K.T."/>
            <person name="Eloe-Fadrosh E.A."/>
            <person name="Kyrpides N.C."/>
            <person name="Woyke T."/>
        </authorList>
    </citation>
    <scope>NUCLEOTIDE SEQUENCE</scope>
    <source>
        <strain evidence="5">GVMAG-S-1041349-163</strain>
    </source>
</reference>
<feature type="domain" description="DNA-directed RNA polymerase RpoA/D/Rpb3-type" evidence="4">
    <location>
        <begin position="13"/>
        <end position="218"/>
    </location>
</feature>
<dbReference type="Pfam" id="PF01000">
    <property type="entry name" value="RNA_pol_A_bac"/>
    <property type="match status" value="1"/>
</dbReference>
<dbReference type="InterPro" id="IPR036643">
    <property type="entry name" value="RNApol_insert_sf"/>
</dbReference>
<dbReference type="SUPFAM" id="SSF56553">
    <property type="entry name" value="Insert subdomain of RNA polymerase alpha subunit"/>
    <property type="match status" value="1"/>
</dbReference>
<proteinExistence type="inferred from homology"/>
<dbReference type="InterPro" id="IPR036603">
    <property type="entry name" value="RBP11-like"/>
</dbReference>
<dbReference type="InterPro" id="IPR050518">
    <property type="entry name" value="Rpo3/RPB3_RNA_Pol_subunit"/>
</dbReference>
<dbReference type="PANTHER" id="PTHR11800:SF2">
    <property type="entry name" value="DNA-DIRECTED RNA POLYMERASE II SUBUNIT RPB3"/>
    <property type="match status" value="1"/>
</dbReference>
<dbReference type="PANTHER" id="PTHR11800">
    <property type="entry name" value="DNA-DIRECTED RNA POLYMERASE"/>
    <property type="match status" value="1"/>
</dbReference>
<dbReference type="PROSITE" id="PS00446">
    <property type="entry name" value="RNA_POL_D_30KD"/>
    <property type="match status" value="1"/>
</dbReference>
<dbReference type="Pfam" id="PF01193">
    <property type="entry name" value="RNA_pol_L"/>
    <property type="match status" value="1"/>
</dbReference>
<dbReference type="GO" id="GO:0003899">
    <property type="term" value="F:DNA-directed RNA polymerase activity"/>
    <property type="evidence" value="ECO:0007669"/>
    <property type="project" value="InterPro"/>
</dbReference>
<dbReference type="InterPro" id="IPR011262">
    <property type="entry name" value="DNA-dir_RNA_pol_insert"/>
</dbReference>
<dbReference type="GO" id="GO:0006366">
    <property type="term" value="P:transcription by RNA polymerase II"/>
    <property type="evidence" value="ECO:0007669"/>
    <property type="project" value="TreeGrafter"/>
</dbReference>
<dbReference type="GO" id="GO:0005665">
    <property type="term" value="C:RNA polymerase II, core complex"/>
    <property type="evidence" value="ECO:0007669"/>
    <property type="project" value="TreeGrafter"/>
</dbReference>
<dbReference type="InterPro" id="IPR001514">
    <property type="entry name" value="DNA-dir_RNA_pol_30-40kDasu_CS"/>
</dbReference>
<evidence type="ECO:0000256" key="1">
    <source>
        <dbReference type="ARBA" id="ARBA00022478"/>
    </source>
</evidence>
<comment type="similarity">
    <text evidence="3">Belongs to the archaeal Rpo3/eukaryotic RPB3 RNA polymerase subunit family.</text>
</comment>
<dbReference type="NCBIfam" id="NF001988">
    <property type="entry name" value="PRK00783.1"/>
    <property type="match status" value="1"/>
</dbReference>
<evidence type="ECO:0000313" key="5">
    <source>
        <dbReference type="EMBL" id="QHU07880.1"/>
    </source>
</evidence>
<dbReference type="GO" id="GO:0003677">
    <property type="term" value="F:DNA binding"/>
    <property type="evidence" value="ECO:0007669"/>
    <property type="project" value="InterPro"/>
</dbReference>
<dbReference type="AlphaFoldDB" id="A0A6C0JT52"/>
<dbReference type="EMBL" id="MN740690">
    <property type="protein sequence ID" value="QHU07880.1"/>
    <property type="molecule type" value="Genomic_DNA"/>
</dbReference>
<organism evidence="5">
    <name type="scientific">viral metagenome</name>
    <dbReference type="NCBI Taxonomy" id="1070528"/>
    <lineage>
        <taxon>unclassified sequences</taxon>
        <taxon>metagenomes</taxon>
        <taxon>organismal metagenomes</taxon>
    </lineage>
</organism>
<evidence type="ECO:0000256" key="3">
    <source>
        <dbReference type="ARBA" id="ARBA00025804"/>
    </source>
</evidence>
<dbReference type="GO" id="GO:0046983">
    <property type="term" value="F:protein dimerization activity"/>
    <property type="evidence" value="ECO:0007669"/>
    <property type="project" value="InterPro"/>
</dbReference>
<accession>A0A6C0JT52</accession>
<dbReference type="Gene3D" id="3.30.1360.10">
    <property type="entry name" value="RNA polymerase, RBP11-like subunit"/>
    <property type="match status" value="2"/>
</dbReference>
<evidence type="ECO:0000259" key="4">
    <source>
        <dbReference type="SMART" id="SM00662"/>
    </source>
</evidence>
<evidence type="ECO:0000256" key="2">
    <source>
        <dbReference type="ARBA" id="ARBA00023163"/>
    </source>
</evidence>
<keyword evidence="2" id="KW-0804">Transcription</keyword>
<dbReference type="Gene3D" id="2.170.120.12">
    <property type="entry name" value="DNA-directed RNA polymerase, insert domain"/>
    <property type="match status" value="1"/>
</dbReference>
<name>A0A6C0JT52_9ZZZZ</name>
<dbReference type="HAMAP" id="MF_00320">
    <property type="entry name" value="RNApol_arch_Rpo3"/>
    <property type="match status" value="1"/>
</dbReference>
<keyword evidence="1" id="KW-0240">DNA-directed RNA polymerase</keyword>
<protein>
    <recommendedName>
        <fullName evidence="4">DNA-directed RNA polymerase RpoA/D/Rpb3-type domain-containing protein</fullName>
    </recommendedName>
</protein>